<dbReference type="Pfam" id="PF01369">
    <property type="entry name" value="Sec7"/>
    <property type="match status" value="1"/>
</dbReference>
<dbReference type="Proteomes" id="UP000281553">
    <property type="component" value="Unassembled WGS sequence"/>
</dbReference>
<sequence length="92" mass="9910">MENHPPSAFDSVLSRPPSCSGLSEHRHHPELQRVGAKNWTPSQGIDYLIKAGVISNNPGAIAQFLTGPDLSCQAIGEYFGRLSDPLAVKVTK</sequence>
<accession>A0A3P6RDU7</accession>
<name>A0A3P6RDU7_DIBLA</name>
<reference evidence="3 4" key="1">
    <citation type="submission" date="2018-11" db="EMBL/GenBank/DDBJ databases">
        <authorList>
            <consortium name="Pathogen Informatics"/>
        </authorList>
    </citation>
    <scope>NUCLEOTIDE SEQUENCE [LARGE SCALE GENOMIC DNA]</scope>
</reference>
<dbReference type="SUPFAM" id="SSF48425">
    <property type="entry name" value="Sec7 domain"/>
    <property type="match status" value="1"/>
</dbReference>
<protein>
    <recommendedName>
        <fullName evidence="2">SEC7 domain-containing protein</fullName>
    </recommendedName>
</protein>
<feature type="region of interest" description="Disordered" evidence="1">
    <location>
        <begin position="1"/>
        <end position="36"/>
    </location>
</feature>
<dbReference type="EMBL" id="UYRU01018789">
    <property type="protein sequence ID" value="VDK53943.1"/>
    <property type="molecule type" value="Genomic_DNA"/>
</dbReference>
<evidence type="ECO:0000313" key="3">
    <source>
        <dbReference type="EMBL" id="VDK53943.1"/>
    </source>
</evidence>
<evidence type="ECO:0000259" key="2">
    <source>
        <dbReference type="Pfam" id="PF01369"/>
    </source>
</evidence>
<proteinExistence type="predicted"/>
<dbReference type="InterPro" id="IPR000904">
    <property type="entry name" value="Sec7_dom"/>
</dbReference>
<keyword evidence="4" id="KW-1185">Reference proteome</keyword>
<evidence type="ECO:0000313" key="4">
    <source>
        <dbReference type="Proteomes" id="UP000281553"/>
    </source>
</evidence>
<gene>
    <name evidence="3" type="ORF">DILT_LOCUS2000</name>
</gene>
<organism evidence="3 4">
    <name type="scientific">Dibothriocephalus latus</name>
    <name type="common">Fish tapeworm</name>
    <name type="synonym">Diphyllobothrium latum</name>
    <dbReference type="NCBI Taxonomy" id="60516"/>
    <lineage>
        <taxon>Eukaryota</taxon>
        <taxon>Metazoa</taxon>
        <taxon>Spiralia</taxon>
        <taxon>Lophotrochozoa</taxon>
        <taxon>Platyhelminthes</taxon>
        <taxon>Cestoda</taxon>
        <taxon>Eucestoda</taxon>
        <taxon>Diphyllobothriidea</taxon>
        <taxon>Diphyllobothriidae</taxon>
        <taxon>Dibothriocephalus</taxon>
    </lineage>
</organism>
<dbReference type="AlphaFoldDB" id="A0A3P6RDU7"/>
<dbReference type="OrthoDB" id="430364at2759"/>
<dbReference type="GO" id="GO:0005085">
    <property type="term" value="F:guanyl-nucleotide exchange factor activity"/>
    <property type="evidence" value="ECO:0007669"/>
    <property type="project" value="InterPro"/>
</dbReference>
<dbReference type="Gene3D" id="1.10.220.20">
    <property type="match status" value="1"/>
</dbReference>
<feature type="domain" description="SEC7" evidence="2">
    <location>
        <begin position="38"/>
        <end position="83"/>
    </location>
</feature>
<evidence type="ECO:0000256" key="1">
    <source>
        <dbReference type="SAM" id="MobiDB-lite"/>
    </source>
</evidence>
<dbReference type="InterPro" id="IPR035999">
    <property type="entry name" value="Sec7_dom_sf"/>
</dbReference>
<dbReference type="GO" id="GO:0032012">
    <property type="term" value="P:regulation of ARF protein signal transduction"/>
    <property type="evidence" value="ECO:0007669"/>
    <property type="project" value="InterPro"/>
</dbReference>